<dbReference type="Proteomes" id="UP000006462">
    <property type="component" value="Unassembled WGS sequence"/>
</dbReference>
<keyword evidence="2" id="KW-1185">Reference proteome</keyword>
<evidence type="ECO:0000313" key="1">
    <source>
        <dbReference type="EMBL" id="EFB89779.1"/>
    </source>
</evidence>
<sequence>MGIAQTATQFIAESQAANAQNEYAALNAQSANEAAILKYTQELSRQREEAANAARQRQNAYLTALNNQGTALASSQNEGNSTNLTLLDLARQGAREMSLIDENQKIQKQQGKDNLYSIQQEAQSRINGVQQTSGPSILGAAISGLGAVLSAKTGNGKHPYSTPMGKKGENASLSITSHAKGTPRPTLNAFSSWTDLYK</sequence>
<dbReference type="Pfam" id="PF24072">
    <property type="entry name" value="T7_gp14"/>
    <property type="match status" value="1"/>
</dbReference>
<organism evidence="1 2">
    <name type="scientific">Pyramidobacter piscolens W5455</name>
    <dbReference type="NCBI Taxonomy" id="352165"/>
    <lineage>
        <taxon>Bacteria</taxon>
        <taxon>Thermotogati</taxon>
        <taxon>Synergistota</taxon>
        <taxon>Synergistia</taxon>
        <taxon>Synergistales</taxon>
        <taxon>Dethiosulfovibrionaceae</taxon>
        <taxon>Pyramidobacter</taxon>
    </lineage>
</organism>
<evidence type="ECO:0000313" key="2">
    <source>
        <dbReference type="Proteomes" id="UP000006462"/>
    </source>
</evidence>
<protein>
    <submittedName>
        <fullName evidence="1">Uncharacterized protein</fullName>
    </submittedName>
</protein>
<dbReference type="EMBL" id="ADFP01000121">
    <property type="protein sequence ID" value="EFB89779.1"/>
    <property type="molecule type" value="Genomic_DNA"/>
</dbReference>
<dbReference type="InterPro" id="IPR038996">
    <property type="entry name" value="Gp14"/>
</dbReference>
<proteinExistence type="predicted"/>
<reference evidence="1 2" key="1">
    <citation type="submission" date="2009-12" db="EMBL/GenBank/DDBJ databases">
        <authorList>
            <person name="Shrivastava S."/>
            <person name="Madupu R."/>
            <person name="Durkin A.S."/>
            <person name="Torralba M."/>
            <person name="Methe B."/>
            <person name="Sutton G.G."/>
            <person name="Strausberg R.L."/>
            <person name="Nelson K.E."/>
        </authorList>
    </citation>
    <scope>NUCLEOTIDE SEQUENCE [LARGE SCALE GENOMIC DNA]</scope>
    <source>
        <strain evidence="1 2">W5455</strain>
    </source>
</reference>
<comment type="caution">
    <text evidence="1">The sequence shown here is derived from an EMBL/GenBank/DDBJ whole genome shotgun (WGS) entry which is preliminary data.</text>
</comment>
<gene>
    <name evidence="1" type="ORF">HMPREF7215_2593</name>
</gene>
<name>A0ABM9ZSA8_9BACT</name>
<accession>A0ABM9ZSA8</accession>